<feature type="transmembrane region" description="Helical" evidence="2">
    <location>
        <begin position="256"/>
        <end position="278"/>
    </location>
</feature>
<dbReference type="PANTHER" id="PTHR13325">
    <property type="entry name" value="PROTEASE M50 MEMBRANE-BOUND TRANSCRIPTION FACTOR SITE 2 PROTEASE"/>
    <property type="match status" value="1"/>
</dbReference>
<feature type="transmembrane region" description="Helical" evidence="2">
    <location>
        <begin position="361"/>
        <end position="381"/>
    </location>
</feature>
<dbReference type="PANTHER" id="PTHR13325:SF3">
    <property type="entry name" value="MEMBRANE-BOUND TRANSCRIPTION FACTOR SITE-2 PROTEASE"/>
    <property type="match status" value="1"/>
</dbReference>
<dbReference type="RefSeq" id="WP_155322411.1">
    <property type="nucleotide sequence ID" value="NZ_AP021876.1"/>
</dbReference>
<feature type="transmembrane region" description="Helical" evidence="2">
    <location>
        <begin position="155"/>
        <end position="179"/>
    </location>
</feature>
<keyword evidence="2" id="KW-0812">Transmembrane</keyword>
<dbReference type="GO" id="GO:0005737">
    <property type="term" value="C:cytoplasm"/>
    <property type="evidence" value="ECO:0007669"/>
    <property type="project" value="TreeGrafter"/>
</dbReference>
<dbReference type="GO" id="GO:0016020">
    <property type="term" value="C:membrane"/>
    <property type="evidence" value="ECO:0007669"/>
    <property type="project" value="InterPro"/>
</dbReference>
<protein>
    <submittedName>
        <fullName evidence="3">Peptidase M50</fullName>
    </submittedName>
</protein>
<evidence type="ECO:0000256" key="2">
    <source>
        <dbReference type="SAM" id="Phobius"/>
    </source>
</evidence>
<proteinExistence type="predicted"/>
<evidence type="ECO:0000313" key="3">
    <source>
        <dbReference type="EMBL" id="BBO81812.1"/>
    </source>
</evidence>
<dbReference type="KEGG" id="dov:DSCO28_23780"/>
<accession>A0A5K7ZI70</accession>
<feature type="transmembrane region" description="Helical" evidence="2">
    <location>
        <begin position="284"/>
        <end position="303"/>
    </location>
</feature>
<dbReference type="GO" id="GO:0031293">
    <property type="term" value="P:membrane protein intracellular domain proteolysis"/>
    <property type="evidence" value="ECO:0007669"/>
    <property type="project" value="TreeGrafter"/>
</dbReference>
<feature type="transmembrane region" description="Helical" evidence="2">
    <location>
        <begin position="427"/>
        <end position="447"/>
    </location>
</feature>
<dbReference type="EMBL" id="AP021876">
    <property type="protein sequence ID" value="BBO81812.1"/>
    <property type="molecule type" value="Genomic_DNA"/>
</dbReference>
<keyword evidence="2" id="KW-1133">Transmembrane helix</keyword>
<organism evidence="3 4">
    <name type="scientific">Desulfosarcina ovata subsp. sediminis</name>
    <dbReference type="NCBI Taxonomy" id="885957"/>
    <lineage>
        <taxon>Bacteria</taxon>
        <taxon>Pseudomonadati</taxon>
        <taxon>Thermodesulfobacteriota</taxon>
        <taxon>Desulfobacteria</taxon>
        <taxon>Desulfobacterales</taxon>
        <taxon>Desulfosarcinaceae</taxon>
        <taxon>Desulfosarcina</taxon>
    </lineage>
</organism>
<name>A0A5K7ZI70_9BACT</name>
<sequence>MTESFFSNYWYRVAKLRPFLRETTIVSRHVYRGQVWYILKNRLSGSIHRFNAAAYALIGAMDGCRTVQEIWDNAGGQSNDDSPSQDAFIRLLGQLHNADLIQSDILPSTLQLVGTTAPAGEKSRWQQAANPFCIRIPLWDPDRFIQRWSVVVAPIFTPLAFVLWLLIVFSAVLLAVAHWPDLTGSLSERMISPHNLVILWLVYPLVKIFHEFGHAFAVKQWGGEVHEMGIMLLMLIPIPYVDATASAAFPDKQHRIAVAAMGMVVELLIASLALFVWLTVESGWVSTVAYNVVLIGGVSTILFNGNPLLRYDGYYILADLIEIPNLRQRSVRYLGYLLQRYLMGIDDAESPVTAPGERGWFLVYGPVAFAYRTAVILGLVLLMSQRFFIVGILIAIWGATSLLFFPAARHLSRFMRSPVVRRRRARLIGIGTFAALVVTLVLFILPVPLRTSTQGVVWLPEQSAVRAGTDCEVVELLAPTGHPVAKDAPLIRGVDPFIDTRIRIHQTHLEELYASYNAQPFYKRVERSMLLEKIALVKEDLRNAEEEREKLMVHSPARGKFILMDERNLPGRFVRQGELLGYIVADHRPTVRAVVPQADIGLVRECITGVEVRLAEQSATPLKARIDRIVPAADFNLPSVALGTAGGGDIPVDPTDPKGLRALDTIFQIDLNLLEAVQNPHIGGRVYVQIEHGRMPLILQAYRRLRQLLMRRFYV</sequence>
<feature type="coiled-coil region" evidence="1">
    <location>
        <begin position="527"/>
        <end position="554"/>
    </location>
</feature>
<dbReference type="AlphaFoldDB" id="A0A5K7ZI70"/>
<reference evidence="3 4" key="1">
    <citation type="submission" date="2019-11" db="EMBL/GenBank/DDBJ databases">
        <title>Comparative genomics of hydrocarbon-degrading Desulfosarcina strains.</title>
        <authorList>
            <person name="Watanabe M."/>
            <person name="Kojima H."/>
            <person name="Fukui M."/>
        </authorList>
    </citation>
    <scope>NUCLEOTIDE SEQUENCE [LARGE SCALE GENOMIC DNA]</scope>
    <source>
        <strain evidence="3 4">28bB2T</strain>
    </source>
</reference>
<keyword evidence="2" id="KW-0472">Membrane</keyword>
<gene>
    <name evidence="3" type="ORF">DSCO28_23780</name>
</gene>
<evidence type="ECO:0000256" key="1">
    <source>
        <dbReference type="SAM" id="Coils"/>
    </source>
</evidence>
<feature type="transmembrane region" description="Helical" evidence="2">
    <location>
        <begin position="387"/>
        <end position="406"/>
    </location>
</feature>
<dbReference type="GO" id="GO:0004222">
    <property type="term" value="F:metalloendopeptidase activity"/>
    <property type="evidence" value="ECO:0007669"/>
    <property type="project" value="InterPro"/>
</dbReference>
<evidence type="ECO:0000313" key="4">
    <source>
        <dbReference type="Proteomes" id="UP000425960"/>
    </source>
</evidence>
<feature type="transmembrane region" description="Helical" evidence="2">
    <location>
        <begin position="191"/>
        <end position="210"/>
    </location>
</feature>
<feature type="transmembrane region" description="Helical" evidence="2">
    <location>
        <begin position="230"/>
        <end position="249"/>
    </location>
</feature>
<dbReference type="InterPro" id="IPR001193">
    <property type="entry name" value="MBTPS2"/>
</dbReference>
<keyword evidence="1" id="KW-0175">Coiled coil</keyword>
<dbReference type="Proteomes" id="UP000425960">
    <property type="component" value="Chromosome"/>
</dbReference>